<feature type="region of interest" description="Disordered" evidence="1">
    <location>
        <begin position="131"/>
        <end position="152"/>
    </location>
</feature>
<dbReference type="Proteomes" id="UP001140217">
    <property type="component" value="Unassembled WGS sequence"/>
</dbReference>
<evidence type="ECO:0000313" key="2">
    <source>
        <dbReference type="EMBL" id="KAJ2783511.1"/>
    </source>
</evidence>
<proteinExistence type="predicted"/>
<organism evidence="2 3">
    <name type="scientific">Coemansia javaensis</name>
    <dbReference type="NCBI Taxonomy" id="2761396"/>
    <lineage>
        <taxon>Eukaryota</taxon>
        <taxon>Fungi</taxon>
        <taxon>Fungi incertae sedis</taxon>
        <taxon>Zoopagomycota</taxon>
        <taxon>Kickxellomycotina</taxon>
        <taxon>Kickxellomycetes</taxon>
        <taxon>Kickxellales</taxon>
        <taxon>Kickxellaceae</taxon>
        <taxon>Coemansia</taxon>
    </lineage>
</organism>
<dbReference type="EMBL" id="JANBUL010000045">
    <property type="protein sequence ID" value="KAJ2783511.1"/>
    <property type="molecule type" value="Genomic_DNA"/>
</dbReference>
<dbReference type="AlphaFoldDB" id="A0A9W8HF09"/>
<gene>
    <name evidence="2" type="ORF">H4R18_001644</name>
</gene>
<sequence length="152" mass="17144">MATSIFGEIPIADIQIYRDHESNIEDKLAEFLEQHSSTEGADAFMTKLGFDDFVEIEELNVDADVYKTHEIDIGDDRRIVFAVTLNESMISASIEGQKMALYSYGCQDMFDEEANRSSDSEDYHSYAANMDGASTNYNDDRDEGFFDGVTNQ</sequence>
<evidence type="ECO:0000256" key="1">
    <source>
        <dbReference type="SAM" id="MobiDB-lite"/>
    </source>
</evidence>
<comment type="caution">
    <text evidence="2">The sequence shown here is derived from an EMBL/GenBank/DDBJ whole genome shotgun (WGS) entry which is preliminary data.</text>
</comment>
<evidence type="ECO:0000313" key="3">
    <source>
        <dbReference type="Proteomes" id="UP001140217"/>
    </source>
</evidence>
<keyword evidence="3" id="KW-1185">Reference proteome</keyword>
<protein>
    <submittedName>
        <fullName evidence="2">Uncharacterized protein</fullName>
    </submittedName>
</protein>
<name>A0A9W8HF09_9FUNG</name>
<accession>A0A9W8HF09</accession>
<reference evidence="2" key="1">
    <citation type="submission" date="2022-07" db="EMBL/GenBank/DDBJ databases">
        <title>Phylogenomic reconstructions and comparative analyses of Kickxellomycotina fungi.</title>
        <authorList>
            <person name="Reynolds N.K."/>
            <person name="Stajich J.E."/>
            <person name="Barry K."/>
            <person name="Grigoriev I.V."/>
            <person name="Crous P."/>
            <person name="Smith M.E."/>
        </authorList>
    </citation>
    <scope>NUCLEOTIDE SEQUENCE</scope>
    <source>
        <strain evidence="2">NBRC 105414</strain>
    </source>
</reference>